<evidence type="ECO:0000259" key="10">
    <source>
        <dbReference type="PROSITE" id="PS50873"/>
    </source>
</evidence>
<dbReference type="Pfam" id="PF00141">
    <property type="entry name" value="peroxidase"/>
    <property type="match status" value="2"/>
</dbReference>
<dbReference type="EC" id="1.11.1.21" evidence="8 9"/>
<comment type="PTM">
    <text evidence="8">Formation of the three residue Trp-Tyr-Met cross-link is important for the catalase, but not the peroxidase activity of the enzyme.</text>
</comment>
<dbReference type="NCBIfam" id="NF011635">
    <property type="entry name" value="PRK15061.1"/>
    <property type="match status" value="1"/>
</dbReference>
<evidence type="ECO:0000313" key="11">
    <source>
        <dbReference type="EMBL" id="MEN2792102.1"/>
    </source>
</evidence>
<dbReference type="PROSITE" id="PS00435">
    <property type="entry name" value="PEROXIDASE_1"/>
    <property type="match status" value="1"/>
</dbReference>
<comment type="catalytic activity">
    <reaction evidence="8 9">
        <text>H2O2 + AH2 = A + 2 H2O</text>
        <dbReference type="Rhea" id="RHEA:30275"/>
        <dbReference type="ChEBI" id="CHEBI:13193"/>
        <dbReference type="ChEBI" id="CHEBI:15377"/>
        <dbReference type="ChEBI" id="CHEBI:16240"/>
        <dbReference type="ChEBI" id="CHEBI:17499"/>
        <dbReference type="EC" id="1.11.1.21"/>
    </reaction>
</comment>
<keyword evidence="4 8" id="KW-0560">Oxidoreductase</keyword>
<dbReference type="SUPFAM" id="SSF48113">
    <property type="entry name" value="Heme-dependent peroxidases"/>
    <property type="match status" value="2"/>
</dbReference>
<sequence>MDAKTSGDPLSCPMKDPAALRSLLGRTNRDWWPNQLSLEILQQNGLSGNPMGDDFDYAAEFKSLDYDAVKRDLTALMTDSQPWWPADYGHYGPFFIRMAWHSAGTYRTGDGRGGASSGSQRFAPLNSWPDNANLDKARRLLWPVKQKYGRKLSWADLLILAGNVAIESMGGPVFGFGGGREDVFEPEKDVYWGTEEQWVGHPENQTRIQPEREMVLESPLAAIQMGLIYVNPEGPGGNPDPLLSGRDIRETFLRMGMNDEETVALVAGGHTFGKCHGAGDASKVGAEPEGADIAQQGLGWLSSHESGMGDHTITSGLEGPWTATPITWSMNYFHMLLDYEYELVRSPAGAKQWQPINQKPEDMAPGAHSPERRVPTMMTTADLAMKVDPKYREISERFRGDPDHFADAFARAWFKLCHRDMGPKARYLGPEVPAEDLIWQDPIPKADYAPIDSGDVAALKAKILGSGLSVSELVSTAWASAATYRGSDHRGGANGGRIRLAPQKDWDVNEPAKLARVLAVYEGIKRDFDAAGGKKVSIADLIVLGGSAAVEKAAKDAGKPIEVPFTPGRTDASAEQTDVANFEVLEPKADGFRNYLQVRFSVPTEELLLDRAQLLGLSAPEMTVLVGGLRVLGANHGGSTHGVFTDRPGQLTNDFFVNLLDMGRAWKEVDEAGDEEFVGTCRRSNEQKWTATRTDLVFGSNAQLRAVAEVYAANDAGDKFVRDFVAAWTKVMNADRFDLRG</sequence>
<evidence type="ECO:0000256" key="6">
    <source>
        <dbReference type="ARBA" id="ARBA00023324"/>
    </source>
</evidence>
<keyword evidence="1 8" id="KW-0575">Peroxidase</keyword>
<dbReference type="PANTHER" id="PTHR30555:SF0">
    <property type="entry name" value="CATALASE-PEROXIDASE"/>
    <property type="match status" value="1"/>
</dbReference>
<evidence type="ECO:0000256" key="2">
    <source>
        <dbReference type="ARBA" id="ARBA00022617"/>
    </source>
</evidence>
<evidence type="ECO:0000256" key="8">
    <source>
        <dbReference type="HAMAP-Rule" id="MF_01961"/>
    </source>
</evidence>
<evidence type="ECO:0000256" key="3">
    <source>
        <dbReference type="ARBA" id="ARBA00022723"/>
    </source>
</evidence>
<dbReference type="Gene3D" id="1.10.520.10">
    <property type="match status" value="2"/>
</dbReference>
<dbReference type="InterPro" id="IPR000763">
    <property type="entry name" value="Catalase_peroxidase"/>
</dbReference>
<dbReference type="NCBIfam" id="TIGR00198">
    <property type="entry name" value="cat_per_HPI"/>
    <property type="match status" value="1"/>
</dbReference>
<accession>A0ABU9Y8H3</accession>
<gene>
    <name evidence="8 11" type="primary">katG</name>
    <name evidence="11" type="ORF">ABC974_20905</name>
</gene>
<dbReference type="RefSeq" id="WP_343888179.1">
    <property type="nucleotide sequence ID" value="NZ_BAAAEH010000007.1"/>
</dbReference>
<evidence type="ECO:0000313" key="12">
    <source>
        <dbReference type="Proteomes" id="UP001419910"/>
    </source>
</evidence>
<comment type="caution">
    <text evidence="11">The sequence shown here is derived from an EMBL/GenBank/DDBJ whole genome shotgun (WGS) entry which is preliminary data.</text>
</comment>
<evidence type="ECO:0000256" key="5">
    <source>
        <dbReference type="ARBA" id="ARBA00023004"/>
    </source>
</evidence>
<dbReference type="Proteomes" id="UP001419910">
    <property type="component" value="Unassembled WGS sequence"/>
</dbReference>
<dbReference type="EMBL" id="JBDIME010000024">
    <property type="protein sequence ID" value="MEN2792102.1"/>
    <property type="molecule type" value="Genomic_DNA"/>
</dbReference>
<evidence type="ECO:0000256" key="1">
    <source>
        <dbReference type="ARBA" id="ARBA00022559"/>
    </source>
</evidence>
<keyword evidence="2 8" id="KW-0349">Heme</keyword>
<dbReference type="InterPro" id="IPR019793">
    <property type="entry name" value="Peroxidases_heam-ligand_BS"/>
</dbReference>
<dbReference type="InterPro" id="IPR019794">
    <property type="entry name" value="Peroxidases_AS"/>
</dbReference>
<keyword evidence="5 8" id="KW-0408">Iron</keyword>
<comment type="catalytic activity">
    <reaction evidence="7 8 9">
        <text>2 H2O2 = O2 + 2 H2O</text>
        <dbReference type="Rhea" id="RHEA:20309"/>
        <dbReference type="ChEBI" id="CHEBI:15377"/>
        <dbReference type="ChEBI" id="CHEBI:15379"/>
        <dbReference type="ChEBI" id="CHEBI:16240"/>
        <dbReference type="EC" id="1.11.1.21"/>
    </reaction>
</comment>
<feature type="domain" description="Plant heme peroxidase family profile" evidence="10">
    <location>
        <begin position="134"/>
        <end position="416"/>
    </location>
</feature>
<feature type="site" description="Transition state stabilizer" evidence="8">
    <location>
        <position position="97"/>
    </location>
</feature>
<name>A0ABU9Y8H3_9SPHN</name>
<dbReference type="InterPro" id="IPR010255">
    <property type="entry name" value="Haem_peroxidase_sf"/>
</dbReference>
<proteinExistence type="inferred from homology"/>
<dbReference type="PROSITE" id="PS00436">
    <property type="entry name" value="PEROXIDASE_2"/>
    <property type="match status" value="1"/>
</dbReference>
<dbReference type="PRINTS" id="PR00460">
    <property type="entry name" value="BPEROXIDASE"/>
</dbReference>
<dbReference type="Gene3D" id="1.10.420.10">
    <property type="entry name" value="Peroxidase, domain 2"/>
    <property type="match status" value="2"/>
</dbReference>
<feature type="cross-link" description="Tryptophyl-tyrosyl-methioninium (Tyr-Met) (with Trp-100)" evidence="8">
    <location>
        <begin position="229"/>
        <end position="255"/>
    </location>
</feature>
<dbReference type="HAMAP" id="MF_01961">
    <property type="entry name" value="Catal_peroxid"/>
    <property type="match status" value="1"/>
</dbReference>
<dbReference type="CDD" id="cd00649">
    <property type="entry name" value="catalase_peroxidase_1"/>
    <property type="match status" value="1"/>
</dbReference>
<feature type="active site" description="Proton acceptor" evidence="8">
    <location>
        <position position="101"/>
    </location>
</feature>
<dbReference type="PRINTS" id="PR00458">
    <property type="entry name" value="PEROXIDASE"/>
</dbReference>
<comment type="cofactor">
    <cofactor evidence="8">
        <name>heme b</name>
        <dbReference type="ChEBI" id="CHEBI:60344"/>
    </cofactor>
    <text evidence="8">Binds 1 heme b (iron(II)-protoporphyrin IX) group per dimer.</text>
</comment>
<dbReference type="PANTHER" id="PTHR30555">
    <property type="entry name" value="HYDROPEROXIDASE I, BIFUNCTIONAL CATALASE-PEROXIDASE"/>
    <property type="match status" value="1"/>
</dbReference>
<feature type="domain" description="Plant heme peroxidase family profile" evidence="10">
    <location>
        <begin position="485"/>
        <end position="741"/>
    </location>
</feature>
<evidence type="ECO:0000256" key="4">
    <source>
        <dbReference type="ARBA" id="ARBA00023002"/>
    </source>
</evidence>
<dbReference type="CDD" id="cd08200">
    <property type="entry name" value="catalase_peroxidase_2"/>
    <property type="match status" value="1"/>
</dbReference>
<dbReference type="PROSITE" id="PS50873">
    <property type="entry name" value="PEROXIDASE_4"/>
    <property type="match status" value="2"/>
</dbReference>
<organism evidence="11 12">
    <name type="scientific">Sphingomonas oligophenolica</name>
    <dbReference type="NCBI Taxonomy" id="301154"/>
    <lineage>
        <taxon>Bacteria</taxon>
        <taxon>Pseudomonadati</taxon>
        <taxon>Pseudomonadota</taxon>
        <taxon>Alphaproteobacteria</taxon>
        <taxon>Sphingomonadales</taxon>
        <taxon>Sphingomonadaceae</taxon>
        <taxon>Sphingomonas</taxon>
    </lineage>
</organism>
<dbReference type="GO" id="GO:0004601">
    <property type="term" value="F:peroxidase activity"/>
    <property type="evidence" value="ECO:0007669"/>
    <property type="project" value="UniProtKB-KW"/>
</dbReference>
<comment type="similarity">
    <text evidence="8 9">Belongs to the peroxidase family. Peroxidase/catalase subfamily.</text>
</comment>
<evidence type="ECO:0000256" key="9">
    <source>
        <dbReference type="RuleBase" id="RU003451"/>
    </source>
</evidence>
<feature type="binding site" description="axial binding residue" evidence="8">
    <location>
        <position position="270"/>
    </location>
    <ligand>
        <name>heme b</name>
        <dbReference type="ChEBI" id="CHEBI:60344"/>
    </ligand>
    <ligandPart>
        <name>Fe</name>
        <dbReference type="ChEBI" id="CHEBI:18248"/>
    </ligandPart>
</feature>
<comment type="subunit">
    <text evidence="8">Homodimer or homotetramer.</text>
</comment>
<reference evidence="11 12" key="1">
    <citation type="submission" date="2024-05" db="EMBL/GenBank/DDBJ databases">
        <authorList>
            <person name="Liu Q."/>
            <person name="Xin Y.-H."/>
        </authorList>
    </citation>
    <scope>NUCLEOTIDE SEQUENCE [LARGE SCALE GENOMIC DNA]</scope>
    <source>
        <strain evidence="11 12">CGMCC 1.10181</strain>
    </source>
</reference>
<dbReference type="InterPro" id="IPR002016">
    <property type="entry name" value="Haem_peroxidase"/>
</dbReference>
<protein>
    <recommendedName>
        <fullName evidence="8 9">Catalase-peroxidase</fullName>
        <shortName evidence="8">CP</shortName>
        <ecNumber evidence="8 9">1.11.1.21</ecNumber>
    </recommendedName>
    <alternativeName>
        <fullName evidence="8">Peroxidase/catalase</fullName>
    </alternativeName>
</protein>
<keyword evidence="6 8" id="KW-0376">Hydrogen peroxide</keyword>
<keyword evidence="12" id="KW-1185">Reference proteome</keyword>
<keyword evidence="3 8" id="KW-0479">Metal-binding</keyword>
<evidence type="ECO:0000256" key="7">
    <source>
        <dbReference type="ARBA" id="ARBA00049145"/>
    </source>
</evidence>
<comment type="caution">
    <text evidence="8">Lacks conserved residue(s) required for the propagation of feature annotation.</text>
</comment>
<comment type="function">
    <text evidence="8">Bifunctional enzyme with both catalase and broad-spectrum peroxidase activity.</text>
</comment>